<dbReference type="EMBL" id="BAABLD010000015">
    <property type="protein sequence ID" value="GAA5169832.1"/>
    <property type="molecule type" value="Genomic_DNA"/>
</dbReference>
<evidence type="ECO:0000256" key="1">
    <source>
        <dbReference type="SAM" id="MobiDB-lite"/>
    </source>
</evidence>
<gene>
    <name evidence="2" type="ORF">GCM10025770_31890</name>
</gene>
<reference evidence="3" key="1">
    <citation type="journal article" date="2019" name="Int. J. Syst. Evol. Microbiol.">
        <title>The Global Catalogue of Microorganisms (GCM) 10K type strain sequencing project: providing services to taxonomists for standard genome sequencing and annotation.</title>
        <authorList>
            <consortium name="The Broad Institute Genomics Platform"/>
            <consortium name="The Broad Institute Genome Sequencing Center for Infectious Disease"/>
            <person name="Wu L."/>
            <person name="Ma J."/>
        </authorList>
    </citation>
    <scope>NUCLEOTIDE SEQUENCE [LARGE SCALE GENOMIC DNA]</scope>
    <source>
        <strain evidence="3">JCM 18715</strain>
    </source>
</reference>
<dbReference type="Proteomes" id="UP001500547">
    <property type="component" value="Unassembled WGS sequence"/>
</dbReference>
<sequence length="382" mass="42924">MALIAMLLPPALAARDGNVFELTLSETISYDDNLYRLAPDANATQLIGTERRDDLASSTTLGLSADKPFGRQNLYGSYRHIFTRYQIHKNANYELDDGQLGWKGGFGRANQWDLYAKRTAAQSDYADNPGRVANTATTDIGHAEMDLRYASDWRSRFVYEASRLRNSTAVSNGGDYDGYLASMSLGVWPASGNGLEARYANSGQDYAKGQTYKQHDFGLNAAYGDNPASRFEGSAGVQIQKAGSNRETRRGRLSLRHTWRPRGSSTLSLRVLREKTSPSTSSPVQAESYGGEAQWTWLATAKLRFDSSIDYRKRHYDPYQEFSGAAPIDRREYLRTASIALNYFLQENLVLALSTRNDKRDANHIRYNYDSQSYSLTLQYVY</sequence>
<comment type="caution">
    <text evidence="2">The sequence shown here is derived from an EMBL/GenBank/DDBJ whole genome shotgun (WGS) entry which is preliminary data.</text>
</comment>
<evidence type="ECO:0000313" key="2">
    <source>
        <dbReference type="EMBL" id="GAA5169832.1"/>
    </source>
</evidence>
<keyword evidence="3" id="KW-1185">Reference proteome</keyword>
<protein>
    <recommendedName>
        <fullName evidence="4">Outer membrane beta-barrel protein</fullName>
    </recommendedName>
</protein>
<feature type="region of interest" description="Disordered" evidence="1">
    <location>
        <begin position="235"/>
        <end position="255"/>
    </location>
</feature>
<evidence type="ECO:0000313" key="3">
    <source>
        <dbReference type="Proteomes" id="UP001500547"/>
    </source>
</evidence>
<proteinExistence type="predicted"/>
<organism evidence="2 3">
    <name type="scientific">Viridibacterium curvum</name>
    <dbReference type="NCBI Taxonomy" id="1101404"/>
    <lineage>
        <taxon>Bacteria</taxon>
        <taxon>Pseudomonadati</taxon>
        <taxon>Pseudomonadota</taxon>
        <taxon>Betaproteobacteria</taxon>
        <taxon>Rhodocyclales</taxon>
        <taxon>Rhodocyclaceae</taxon>
        <taxon>Viridibacterium</taxon>
    </lineage>
</organism>
<evidence type="ECO:0008006" key="4">
    <source>
        <dbReference type="Google" id="ProtNLM"/>
    </source>
</evidence>
<accession>A0ABP9QZU3</accession>
<name>A0ABP9QZU3_9RHOO</name>